<organism evidence="3 4">
    <name type="scientific">Virgibacillus kapii</name>
    <dbReference type="NCBI Taxonomy" id="1638645"/>
    <lineage>
        <taxon>Bacteria</taxon>
        <taxon>Bacillati</taxon>
        <taxon>Bacillota</taxon>
        <taxon>Bacilli</taxon>
        <taxon>Bacillales</taxon>
        <taxon>Bacillaceae</taxon>
        <taxon>Virgibacillus</taxon>
    </lineage>
</organism>
<keyword evidence="4" id="KW-1185">Reference proteome</keyword>
<keyword evidence="2" id="KW-0812">Transmembrane</keyword>
<dbReference type="Proteomes" id="UP000634435">
    <property type="component" value="Unassembled WGS sequence"/>
</dbReference>
<keyword evidence="2" id="KW-1133">Transmembrane helix</keyword>
<feature type="region of interest" description="Disordered" evidence="1">
    <location>
        <begin position="157"/>
        <end position="179"/>
    </location>
</feature>
<dbReference type="Pfam" id="PF07454">
    <property type="entry name" value="SpoIIP"/>
    <property type="match status" value="1"/>
</dbReference>
<evidence type="ECO:0000313" key="3">
    <source>
        <dbReference type="EMBL" id="GGJ48212.1"/>
    </source>
</evidence>
<keyword evidence="2" id="KW-0472">Membrane</keyword>
<comment type="caution">
    <text evidence="3">The sequence shown here is derived from an EMBL/GenBank/DDBJ whole genome shotgun (WGS) entry which is preliminary data.</text>
</comment>
<evidence type="ECO:0000256" key="1">
    <source>
        <dbReference type="SAM" id="MobiDB-lite"/>
    </source>
</evidence>
<reference evidence="4" key="1">
    <citation type="journal article" date="2019" name="Int. J. Syst. Evol. Microbiol.">
        <title>The Global Catalogue of Microorganisms (GCM) 10K type strain sequencing project: providing services to taxonomists for standard genome sequencing and annotation.</title>
        <authorList>
            <consortium name="The Broad Institute Genomics Platform"/>
            <consortium name="The Broad Institute Genome Sequencing Center for Infectious Disease"/>
            <person name="Wu L."/>
            <person name="Ma J."/>
        </authorList>
    </citation>
    <scope>NUCLEOTIDE SEQUENCE [LARGE SCALE GENOMIC DNA]</scope>
    <source>
        <strain evidence="4">JCM 30071</strain>
    </source>
</reference>
<proteinExistence type="predicted"/>
<feature type="transmembrane region" description="Helical" evidence="2">
    <location>
        <begin position="25"/>
        <end position="44"/>
    </location>
</feature>
<name>A0ABQ2D6W3_9BACI</name>
<protein>
    <submittedName>
        <fullName evidence="3">Stage II sporulation protein P</fullName>
    </submittedName>
</protein>
<evidence type="ECO:0000313" key="4">
    <source>
        <dbReference type="Proteomes" id="UP000634435"/>
    </source>
</evidence>
<sequence>MKLGKGGTMNVKLKSGVNLFYKRSGIYIAGLIIVCILIGLITTVKPAYRLSSGIITSWTSDINSATFLYLLGLENHAFQQAFTKDQSFPDFSSTIFQLATSVKPDDPRSLIGNELPGFSTFDNQILIAGEGTNYTNLPFESSPPLKEVLKDRQAVINDDEEKESQESVESKNEPTTGNKNVVFLYNSHNRESFLPHLPDVTDPNHAHHKEVNITKVSERLAKTLQTKGIGTAVDHTDIMAELNKKGWDYGKSYEASREVVSEAFSTNKDIQYAFDIHRDSIGREKTTKEISGQSYARIMIVVGAEHESYERNLELATELHYMIEERYPGLSRGVLPKKGELTNGIFNQDISNNALLLEFGGVENNLDELYRSADALAEVFSEMYWNAEEVNAAS</sequence>
<gene>
    <name evidence="3" type="primary">spoIIP</name>
    <name evidence="3" type="ORF">GCM10007111_07790</name>
</gene>
<dbReference type="NCBIfam" id="TIGR02867">
    <property type="entry name" value="spore_II_P"/>
    <property type="match status" value="1"/>
</dbReference>
<accession>A0ABQ2D6W3</accession>
<evidence type="ECO:0000256" key="2">
    <source>
        <dbReference type="SAM" id="Phobius"/>
    </source>
</evidence>
<dbReference type="EMBL" id="BMPN01000001">
    <property type="protein sequence ID" value="GGJ48212.1"/>
    <property type="molecule type" value="Genomic_DNA"/>
</dbReference>
<dbReference type="InterPro" id="IPR010897">
    <property type="entry name" value="Spore_II_P"/>
</dbReference>